<keyword evidence="3" id="KW-1185">Reference proteome</keyword>
<dbReference type="AlphaFoldDB" id="A0AAU9TM35"/>
<dbReference type="Proteomes" id="UP001153954">
    <property type="component" value="Unassembled WGS sequence"/>
</dbReference>
<comment type="caution">
    <text evidence="2">The sequence shown here is derived from an EMBL/GenBank/DDBJ whole genome shotgun (WGS) entry which is preliminary data.</text>
</comment>
<protein>
    <submittedName>
        <fullName evidence="2">Uncharacterized protein</fullName>
    </submittedName>
</protein>
<evidence type="ECO:0000256" key="1">
    <source>
        <dbReference type="SAM" id="MobiDB-lite"/>
    </source>
</evidence>
<evidence type="ECO:0000313" key="2">
    <source>
        <dbReference type="EMBL" id="CAH2086610.1"/>
    </source>
</evidence>
<evidence type="ECO:0000313" key="3">
    <source>
        <dbReference type="Proteomes" id="UP001153954"/>
    </source>
</evidence>
<gene>
    <name evidence="2" type="ORF">EEDITHA_LOCUS2962</name>
</gene>
<accession>A0AAU9TM35</accession>
<proteinExistence type="predicted"/>
<dbReference type="EMBL" id="CAKOGL010000005">
    <property type="protein sequence ID" value="CAH2086610.1"/>
    <property type="molecule type" value="Genomic_DNA"/>
</dbReference>
<reference evidence="2" key="1">
    <citation type="submission" date="2022-03" db="EMBL/GenBank/DDBJ databases">
        <authorList>
            <person name="Tunstrom K."/>
        </authorList>
    </citation>
    <scope>NUCLEOTIDE SEQUENCE</scope>
</reference>
<name>A0AAU9TM35_EUPED</name>
<feature type="region of interest" description="Disordered" evidence="1">
    <location>
        <begin position="1"/>
        <end position="22"/>
    </location>
</feature>
<organism evidence="2 3">
    <name type="scientific">Euphydryas editha</name>
    <name type="common">Edith's checkerspot</name>
    <dbReference type="NCBI Taxonomy" id="104508"/>
    <lineage>
        <taxon>Eukaryota</taxon>
        <taxon>Metazoa</taxon>
        <taxon>Ecdysozoa</taxon>
        <taxon>Arthropoda</taxon>
        <taxon>Hexapoda</taxon>
        <taxon>Insecta</taxon>
        <taxon>Pterygota</taxon>
        <taxon>Neoptera</taxon>
        <taxon>Endopterygota</taxon>
        <taxon>Lepidoptera</taxon>
        <taxon>Glossata</taxon>
        <taxon>Ditrysia</taxon>
        <taxon>Papilionoidea</taxon>
        <taxon>Nymphalidae</taxon>
        <taxon>Nymphalinae</taxon>
        <taxon>Euphydryas</taxon>
    </lineage>
</organism>
<sequence length="83" mass="9130">MMRLTCSAQNRRGGRTAGEGGAVKRRNGSYSPVCSVESPHFLLSRLNSLFECACPAMQTDALCNDCDACRRYRLAVSDAKREI</sequence>
<feature type="compositionally biased region" description="Polar residues" evidence="1">
    <location>
        <begin position="1"/>
        <end position="10"/>
    </location>
</feature>